<dbReference type="InterPro" id="IPR007709">
    <property type="entry name" value="N-FG_amidohydro"/>
</dbReference>
<dbReference type="AlphaFoldDB" id="A0AAE2ZNG4"/>
<sequence length="297" mass="32960">MTIVIENSFSEQRPFEVQAPVEQIVPFVFNSPHSGRHYPGDFIASSRLDAHTIRVSEDYFVDELFGSAPFYGAPLLVAHFPRAFLDVNREPYELDPTMFEGSLPHYINTNSVRVAGGLGTIPRLVAENLEIYHTPMPIEDALDRIESLYRPYHDCLRNLIVSTHAAFGACVLVDCHSMPAHAQSGSRNRPDFVIGDRFGTSASGAVSQSAIALLKDLGYTVARNKPYAGGFITEHYGRPRRGLHALQIEINRGLYVDEQTFQKNAGFDRLQADLACFIGRLTAEFCQQPDSVALAAE</sequence>
<reference evidence="1" key="1">
    <citation type="submission" date="2021-08" db="EMBL/GenBank/DDBJ databases">
        <title>Hoeflea bacterium WL0058 sp. nov., isolated from the sediment.</title>
        <authorList>
            <person name="Wang L."/>
            <person name="Zhang D."/>
        </authorList>
    </citation>
    <scope>NUCLEOTIDE SEQUENCE</scope>
    <source>
        <strain evidence="1">WL0058</strain>
    </source>
</reference>
<protein>
    <submittedName>
        <fullName evidence="1">N-formylglutamate amidohydrolase</fullName>
    </submittedName>
</protein>
<organism evidence="1 2">
    <name type="scientific">Flavimaribacter sediminis</name>
    <dbReference type="NCBI Taxonomy" id="2865987"/>
    <lineage>
        <taxon>Bacteria</taxon>
        <taxon>Pseudomonadati</taxon>
        <taxon>Pseudomonadota</taxon>
        <taxon>Alphaproteobacteria</taxon>
        <taxon>Hyphomicrobiales</taxon>
        <taxon>Rhizobiaceae</taxon>
        <taxon>Flavimaribacter</taxon>
    </lineage>
</organism>
<name>A0AAE2ZNG4_9HYPH</name>
<accession>A0AAE2ZNG4</accession>
<dbReference type="RefSeq" id="WP_220229868.1">
    <property type="nucleotide sequence ID" value="NZ_JAICBX010000003.1"/>
</dbReference>
<dbReference type="Proteomes" id="UP001196509">
    <property type="component" value="Unassembled WGS sequence"/>
</dbReference>
<evidence type="ECO:0000313" key="2">
    <source>
        <dbReference type="Proteomes" id="UP001196509"/>
    </source>
</evidence>
<proteinExistence type="predicted"/>
<dbReference type="EMBL" id="JAICBX010000003">
    <property type="protein sequence ID" value="MBW8639164.1"/>
    <property type="molecule type" value="Genomic_DNA"/>
</dbReference>
<evidence type="ECO:0000313" key="1">
    <source>
        <dbReference type="EMBL" id="MBW8639164.1"/>
    </source>
</evidence>
<dbReference type="Pfam" id="PF05013">
    <property type="entry name" value="FGase"/>
    <property type="match status" value="1"/>
</dbReference>
<dbReference type="SUPFAM" id="SSF53187">
    <property type="entry name" value="Zn-dependent exopeptidases"/>
    <property type="match status" value="1"/>
</dbReference>
<keyword evidence="2" id="KW-1185">Reference proteome</keyword>
<comment type="caution">
    <text evidence="1">The sequence shown here is derived from an EMBL/GenBank/DDBJ whole genome shotgun (WGS) entry which is preliminary data.</text>
</comment>
<gene>
    <name evidence="1" type="ORF">K1W69_18350</name>
</gene>
<dbReference type="Gene3D" id="3.40.630.40">
    <property type="entry name" value="Zn-dependent exopeptidases"/>
    <property type="match status" value="1"/>
</dbReference>